<dbReference type="PANTHER" id="PTHR37563:SF2">
    <property type="entry name" value="PHYTANOYL-COA DIOXYGENASE FAMILY PROTEIN (AFU_ORTHOLOGUE AFUA_2G03330)"/>
    <property type="match status" value="1"/>
</dbReference>
<keyword evidence="2" id="KW-0472">Membrane</keyword>
<feature type="region of interest" description="Disordered" evidence="1">
    <location>
        <begin position="20"/>
        <end position="45"/>
    </location>
</feature>
<name>A0A7S3KVM5_9STRA</name>
<dbReference type="InterPro" id="IPR051961">
    <property type="entry name" value="Fungal_Metabolite_Diox"/>
</dbReference>
<evidence type="ECO:0000256" key="1">
    <source>
        <dbReference type="SAM" id="MobiDB-lite"/>
    </source>
</evidence>
<evidence type="ECO:0000256" key="2">
    <source>
        <dbReference type="SAM" id="Phobius"/>
    </source>
</evidence>
<evidence type="ECO:0000313" key="3">
    <source>
        <dbReference type="EMBL" id="CAE0401820.1"/>
    </source>
</evidence>
<feature type="transmembrane region" description="Helical" evidence="2">
    <location>
        <begin position="523"/>
        <end position="545"/>
    </location>
</feature>
<dbReference type="AlphaFoldDB" id="A0A7S3KVM5"/>
<proteinExistence type="predicted"/>
<dbReference type="EMBL" id="HBIM01000190">
    <property type="protein sequence ID" value="CAE0401820.1"/>
    <property type="molecule type" value="Transcribed_RNA"/>
</dbReference>
<dbReference type="PANTHER" id="PTHR37563">
    <property type="entry name" value="PHYTANOYL-COA DIOXYGENASE FAMILY PROTEIN (AFU_ORTHOLOGUE AFUA_2G03330)"/>
    <property type="match status" value="1"/>
</dbReference>
<feature type="transmembrane region" description="Helical" evidence="2">
    <location>
        <begin position="98"/>
        <end position="121"/>
    </location>
</feature>
<feature type="transmembrane region" description="Helical" evidence="2">
    <location>
        <begin position="557"/>
        <end position="579"/>
    </location>
</feature>
<feature type="compositionally biased region" description="Basic residues" evidence="1">
    <location>
        <begin position="27"/>
        <end position="45"/>
    </location>
</feature>
<reference evidence="3" key="1">
    <citation type="submission" date="2021-01" db="EMBL/GenBank/DDBJ databases">
        <authorList>
            <person name="Corre E."/>
            <person name="Pelletier E."/>
            <person name="Niang G."/>
            <person name="Scheremetjew M."/>
            <person name="Finn R."/>
            <person name="Kale V."/>
            <person name="Holt S."/>
            <person name="Cochrane G."/>
            <person name="Meng A."/>
            <person name="Brown T."/>
            <person name="Cohen L."/>
        </authorList>
    </citation>
    <scope>NUCLEOTIDE SEQUENCE</scope>
    <source>
        <strain evidence="3">CCMP127</strain>
    </source>
</reference>
<accession>A0A7S3KVM5</accession>
<gene>
    <name evidence="3" type="ORF">ACOF00016_LOCUS167</name>
</gene>
<keyword evidence="2" id="KW-0812">Transmembrane</keyword>
<keyword evidence="2" id="KW-1133">Transmembrane helix</keyword>
<dbReference type="Gene3D" id="2.60.120.620">
    <property type="entry name" value="q2cbj1_9rhob like domain"/>
    <property type="match status" value="1"/>
</dbReference>
<dbReference type="SUPFAM" id="SSF51197">
    <property type="entry name" value="Clavaminate synthase-like"/>
    <property type="match status" value="1"/>
</dbReference>
<protein>
    <submittedName>
        <fullName evidence="3">Uncharacterized protein</fullName>
    </submittedName>
</protein>
<organism evidence="3">
    <name type="scientific">Amphora coffeiformis</name>
    <dbReference type="NCBI Taxonomy" id="265554"/>
    <lineage>
        <taxon>Eukaryota</taxon>
        <taxon>Sar</taxon>
        <taxon>Stramenopiles</taxon>
        <taxon>Ochrophyta</taxon>
        <taxon>Bacillariophyta</taxon>
        <taxon>Bacillariophyceae</taxon>
        <taxon>Bacillariophycidae</taxon>
        <taxon>Thalassiophysales</taxon>
        <taxon>Catenulaceae</taxon>
        <taxon>Amphora</taxon>
    </lineage>
</organism>
<sequence length="942" mass="107707">MLPSDDKDYLNISVVIQGTLPTPRIPNNHHKKKQQSGKQRNNHKHHTNFFKASGILYNNNKMQVTNGSLRAAATQTGTTRDAKQQQHHRDGSMVIWKALRIVLLDFPLALLFATLLSVYAIRNIYQDLYVPLMDRATRTDADLDSEFTYYHRYCTEADLTTTNIHDLVANPKAPVAQGVQQMMEHGAVVIRDLLSQDTVQRLRAYAVYRNTHIPDEEVYPVSQGHNRMSFGYDATENPIVVQALKELSNNRYLKQLLAEILGDPDPASSEITTITAYYNAPPQAWHSDTKEDGNALKYARTYSHSYSLFLPLQNTTKPMGMTDLCPGTHYCGNDLSAMCEMNKMSLADADPSGPHFKAGDGALLNQIVWHRGAAHKDPNSLERIVFIVSFLARPDVTRDPRQLSRGTYFHQKWNMWGHTWKDLMDPMRSMQKPFSYLRCLSLWKPPTHNWGYDLITSGFMRFSNEQLDDAAISTRLWPRLDQIHFPEWLRSDVPDEYELGQKHSWKFFLEGTMDRTMVFLREVFLKSHALYIGVCVLVAVVRYLIIRRSPGEALEAVMAPIWRLSTTHFTAVICVFFTWSHIRNSRWGRAVLKGQALMRPFPKVTMSKSEELTLVSDGPTTFPANNDVLFGTRYDAKFLGMYEDYLHWHKGNKPYNRAIQANAPFYESYQRLPAEFDARLLENTIGSVEKTKGRFLQQDYRTGSWHVLSAEEIEAHVRRDLAYAAVPVKAALRTTLRRMIALGRFAFGRETILMRKGVVYLHLLEKRLTEKSVTVPAKEESFKVEMVVGRPNLVLLPTGKPKETYVPAHRRGPYLSDEREEEEPFPVGSTVYVEGYARGQEGWDRGEVMSISKNGDFTLALESGFNRRGIPRTKIHKYNPTTEGDIVEGCFEEGLEDCYTGVVTSVAPDGSVSIEFEDGDFIPRHPNFLYYTPPFEYVPPER</sequence>